<protein>
    <submittedName>
        <fullName evidence="3">CDK5 regulatory subunit-associated protein 3 isoform X3</fullName>
    </submittedName>
</protein>
<reference evidence="3" key="1">
    <citation type="submission" date="2025-08" db="UniProtKB">
        <authorList>
            <consortium name="RefSeq"/>
        </authorList>
    </citation>
    <scope>IDENTIFICATION</scope>
</reference>
<sequence length="502" mass="58045">MPSDEDIPIDIYYNKLLDWLIDRRHCNLKWQENASSIREKINFAMQDMPPNKEITTLLSGTYINYFHCKQIIELLKECGEGSTNFFGQYSSKRMKDWQDIVQLYTHESVYLAESANMLIRNVNFEIPALKRQIGKCQQIQRDCSRKINECTTNSAYFMDKYKTICKQIGIKGINVRKELLEQVNELPGIFGSITEKLKEISDALNFYRAFVKFITQSEFVVVENICSMIHFLMVYGNVTVYQWKTGEVPSKVVDSLKSVDMDEMIKLSEGSITQEDNQEEIDWGFEFNAENLEVGGEDIDWEACEVLDSSVAAITVEEDGQDNPIGGVASGNEALNVLENTSTRNIFIDELYEIQSFLEQRVIEMSSDADMITIFQFQLAPEIVQNQTKEWLLLQLSRVTSILSEMTSLKMQNLYLIQNSPRYVDRIADSLIQKLTTSENLMKQINILEERSQKAETLQAETEPKLEVIIRKTKELQKQIEKEISVRYKDRRVNIMGEINVI</sequence>
<keyword evidence="2" id="KW-1185">Reference proteome</keyword>
<organism evidence="2 3">
    <name type="scientific">Hydra vulgaris</name>
    <name type="common">Hydra</name>
    <name type="synonym">Hydra attenuata</name>
    <dbReference type="NCBI Taxonomy" id="6087"/>
    <lineage>
        <taxon>Eukaryota</taxon>
        <taxon>Metazoa</taxon>
        <taxon>Cnidaria</taxon>
        <taxon>Hydrozoa</taxon>
        <taxon>Hydroidolina</taxon>
        <taxon>Anthoathecata</taxon>
        <taxon>Aplanulata</taxon>
        <taxon>Hydridae</taxon>
        <taxon>Hydra</taxon>
    </lineage>
</organism>
<name>A0ABM4CVX0_HYDVU</name>
<dbReference type="Proteomes" id="UP001652625">
    <property type="component" value="Chromosome 11"/>
</dbReference>
<accession>A0ABM4CVX0</accession>
<dbReference type="PANTHER" id="PTHR14894">
    <property type="entry name" value="CDK5 REGULATORY SUBUNIT-ASSOCIATED PROTEIN 3"/>
    <property type="match status" value="1"/>
</dbReference>
<evidence type="ECO:0000313" key="2">
    <source>
        <dbReference type="Proteomes" id="UP001652625"/>
    </source>
</evidence>
<evidence type="ECO:0000256" key="1">
    <source>
        <dbReference type="ARBA" id="ARBA00007478"/>
    </source>
</evidence>
<dbReference type="Pfam" id="PF05600">
    <property type="entry name" value="CDK5RAP3"/>
    <property type="match status" value="1"/>
</dbReference>
<evidence type="ECO:0000313" key="3">
    <source>
        <dbReference type="RefSeq" id="XP_065666090.1"/>
    </source>
</evidence>
<gene>
    <name evidence="3" type="primary">LOC101239513</name>
</gene>
<proteinExistence type="inferred from homology"/>
<dbReference type="GeneID" id="101239513"/>
<comment type="similarity">
    <text evidence="1">Belongs to the CDK5RAP3 family.</text>
</comment>
<dbReference type="RefSeq" id="XP_065666090.1">
    <property type="nucleotide sequence ID" value="XM_065810018.1"/>
</dbReference>
<dbReference type="PANTHER" id="PTHR14894:SF0">
    <property type="entry name" value="CDK5 REGULATORY SUBUNIT-ASSOCIATED PROTEIN 3"/>
    <property type="match status" value="1"/>
</dbReference>
<dbReference type="InterPro" id="IPR008491">
    <property type="entry name" value="CDK5RAP3"/>
</dbReference>